<name>A0AA88AL74_FICCA</name>
<proteinExistence type="predicted"/>
<dbReference type="EMBL" id="BTGU01000048">
    <property type="protein sequence ID" value="GMN53955.1"/>
    <property type="molecule type" value="Genomic_DNA"/>
</dbReference>
<evidence type="ECO:0000313" key="3">
    <source>
        <dbReference type="Proteomes" id="UP001187192"/>
    </source>
</evidence>
<feature type="compositionally biased region" description="Low complexity" evidence="1">
    <location>
        <begin position="23"/>
        <end position="38"/>
    </location>
</feature>
<keyword evidence="3" id="KW-1185">Reference proteome</keyword>
<protein>
    <submittedName>
        <fullName evidence="2">Uncharacterized protein</fullName>
    </submittedName>
</protein>
<reference evidence="2" key="1">
    <citation type="submission" date="2023-07" db="EMBL/GenBank/DDBJ databases">
        <title>draft genome sequence of fig (Ficus carica).</title>
        <authorList>
            <person name="Takahashi T."/>
            <person name="Nishimura K."/>
        </authorList>
    </citation>
    <scope>NUCLEOTIDE SEQUENCE</scope>
</reference>
<evidence type="ECO:0000313" key="2">
    <source>
        <dbReference type="EMBL" id="GMN53955.1"/>
    </source>
</evidence>
<dbReference type="Proteomes" id="UP001187192">
    <property type="component" value="Unassembled WGS sequence"/>
</dbReference>
<gene>
    <name evidence="2" type="ORF">TIFTF001_023090</name>
</gene>
<feature type="compositionally biased region" description="Basic and acidic residues" evidence="1">
    <location>
        <begin position="86"/>
        <end position="96"/>
    </location>
</feature>
<accession>A0AA88AL74</accession>
<dbReference type="AlphaFoldDB" id="A0AA88AL74"/>
<comment type="caution">
    <text evidence="2">The sequence shown here is derived from an EMBL/GenBank/DDBJ whole genome shotgun (WGS) entry which is preliminary data.</text>
</comment>
<organism evidence="2 3">
    <name type="scientific">Ficus carica</name>
    <name type="common">Common fig</name>
    <dbReference type="NCBI Taxonomy" id="3494"/>
    <lineage>
        <taxon>Eukaryota</taxon>
        <taxon>Viridiplantae</taxon>
        <taxon>Streptophyta</taxon>
        <taxon>Embryophyta</taxon>
        <taxon>Tracheophyta</taxon>
        <taxon>Spermatophyta</taxon>
        <taxon>Magnoliopsida</taxon>
        <taxon>eudicotyledons</taxon>
        <taxon>Gunneridae</taxon>
        <taxon>Pentapetalae</taxon>
        <taxon>rosids</taxon>
        <taxon>fabids</taxon>
        <taxon>Rosales</taxon>
        <taxon>Moraceae</taxon>
        <taxon>Ficeae</taxon>
        <taxon>Ficus</taxon>
    </lineage>
</organism>
<sequence length="138" mass="15304">MSAAMTKEESSAINQHPRHNPTRVRATTARTVTTVAVANNVSPLRHAKKREPSTVGHTNSTRWGRRLSRSGQNPLPTGDSFHPRLRRDPRNLRRDPLTASVMDLTSQWEISISGADRSPMGERPSASSMLSLLVKSDR</sequence>
<feature type="compositionally biased region" description="Basic and acidic residues" evidence="1">
    <location>
        <begin position="1"/>
        <end position="10"/>
    </location>
</feature>
<evidence type="ECO:0000256" key="1">
    <source>
        <dbReference type="SAM" id="MobiDB-lite"/>
    </source>
</evidence>
<feature type="region of interest" description="Disordered" evidence="1">
    <location>
        <begin position="114"/>
        <end position="138"/>
    </location>
</feature>
<feature type="region of interest" description="Disordered" evidence="1">
    <location>
        <begin position="1"/>
        <end position="96"/>
    </location>
</feature>